<evidence type="ECO:0000256" key="2">
    <source>
        <dbReference type="ARBA" id="ARBA00010610"/>
    </source>
</evidence>
<dbReference type="GO" id="GO:0000976">
    <property type="term" value="F:transcription cis-regulatory region binding"/>
    <property type="evidence" value="ECO:0007669"/>
    <property type="project" value="TreeGrafter"/>
</dbReference>
<dbReference type="Pfam" id="PF00816">
    <property type="entry name" value="Histone_HNS"/>
    <property type="match status" value="1"/>
</dbReference>
<dbReference type="InterPro" id="IPR037150">
    <property type="entry name" value="H-NS_C_dom_sf"/>
</dbReference>
<evidence type="ECO:0000256" key="1">
    <source>
        <dbReference type="ARBA" id="ARBA00004453"/>
    </source>
</evidence>
<sequence length="105" mass="11653">MTEIDLNDLSLAELKTLEKDVAKAIAYFEGRKKAEAIAALEERAKEFGFKLEELTRLAPTKKRPASEAKYVHPENPSVTWSGHGRKPQWINAGLAAGKSLEDFAI</sequence>
<organism evidence="7 8">
    <name type="scientific">Paenirhodobacter populi</name>
    <dbReference type="NCBI Taxonomy" id="2306993"/>
    <lineage>
        <taxon>Bacteria</taxon>
        <taxon>Pseudomonadati</taxon>
        <taxon>Pseudomonadota</taxon>
        <taxon>Alphaproteobacteria</taxon>
        <taxon>Rhodobacterales</taxon>
        <taxon>Rhodobacter group</taxon>
        <taxon>Paenirhodobacter</taxon>
    </lineage>
</organism>
<comment type="subcellular location">
    <subcellularLocation>
        <location evidence="1">Cytoplasm</location>
        <location evidence="1">Nucleoid</location>
    </subcellularLocation>
</comment>
<dbReference type="GO" id="GO:0003680">
    <property type="term" value="F:minor groove of adenine-thymine-rich DNA binding"/>
    <property type="evidence" value="ECO:0007669"/>
    <property type="project" value="TreeGrafter"/>
</dbReference>
<evidence type="ECO:0000259" key="6">
    <source>
        <dbReference type="SMART" id="SM00528"/>
    </source>
</evidence>
<dbReference type="SMART" id="SM00528">
    <property type="entry name" value="HNS"/>
    <property type="match status" value="1"/>
</dbReference>
<comment type="similarity">
    <text evidence="2">Belongs to the histone-like protein H-NS family.</text>
</comment>
<dbReference type="AlphaFoldDB" id="A0A443K4Q0"/>
<reference evidence="7 8" key="1">
    <citation type="submission" date="2019-01" db="EMBL/GenBank/DDBJ databases">
        <title>Sinorhodobacter populi sp. nov. isolated from the symptomatic bark tissue of Populus euramericana canker.</title>
        <authorList>
            <person name="Xu G."/>
        </authorList>
    </citation>
    <scope>NUCLEOTIDE SEQUENCE [LARGE SCALE GENOMIC DNA]</scope>
    <source>
        <strain evidence="7 8">D19-10-3-21</strain>
    </source>
</reference>
<gene>
    <name evidence="7" type="ORF">D2T31_15660</name>
</gene>
<dbReference type="GO" id="GO:0001217">
    <property type="term" value="F:DNA-binding transcription repressor activity"/>
    <property type="evidence" value="ECO:0007669"/>
    <property type="project" value="TreeGrafter"/>
</dbReference>
<dbReference type="RefSeq" id="WP_128238072.1">
    <property type="nucleotide sequence ID" value="NZ_SAUX01000019.1"/>
</dbReference>
<dbReference type="InterPro" id="IPR027444">
    <property type="entry name" value="H-NS_C_dom"/>
</dbReference>
<dbReference type="Proteomes" id="UP000285295">
    <property type="component" value="Unassembled WGS sequence"/>
</dbReference>
<dbReference type="PANTHER" id="PTHR38097:SF2">
    <property type="entry name" value="DNA-BINDING PROTEIN STPA"/>
    <property type="match status" value="1"/>
</dbReference>
<evidence type="ECO:0000256" key="5">
    <source>
        <dbReference type="SAM" id="MobiDB-lite"/>
    </source>
</evidence>
<accession>A0A443K4Q0</accession>
<proteinExistence type="inferred from homology"/>
<keyword evidence="4" id="KW-0238">DNA-binding</keyword>
<evidence type="ECO:0000256" key="3">
    <source>
        <dbReference type="ARBA" id="ARBA00022490"/>
    </source>
</evidence>
<name>A0A443K4Q0_9RHOB</name>
<evidence type="ECO:0000313" key="8">
    <source>
        <dbReference type="Proteomes" id="UP000285295"/>
    </source>
</evidence>
<dbReference type="GO" id="GO:0032993">
    <property type="term" value="C:protein-DNA complex"/>
    <property type="evidence" value="ECO:0007669"/>
    <property type="project" value="TreeGrafter"/>
</dbReference>
<comment type="caution">
    <text evidence="7">The sequence shown here is derived from an EMBL/GenBank/DDBJ whole genome shotgun (WGS) entry which is preliminary data.</text>
</comment>
<keyword evidence="3" id="KW-0963">Cytoplasm</keyword>
<evidence type="ECO:0000256" key="4">
    <source>
        <dbReference type="ARBA" id="ARBA00023125"/>
    </source>
</evidence>
<dbReference type="OrthoDB" id="5297879at2"/>
<dbReference type="GO" id="GO:0009295">
    <property type="term" value="C:nucleoid"/>
    <property type="evidence" value="ECO:0007669"/>
    <property type="project" value="UniProtKB-SubCell"/>
</dbReference>
<feature type="region of interest" description="Disordered" evidence="5">
    <location>
        <begin position="60"/>
        <end position="84"/>
    </location>
</feature>
<dbReference type="SUPFAM" id="SSF81273">
    <property type="entry name" value="H-NS histone-like proteins"/>
    <property type="match status" value="1"/>
</dbReference>
<protein>
    <submittedName>
        <fullName evidence="7">H-NS histone family protein</fullName>
    </submittedName>
</protein>
<dbReference type="PANTHER" id="PTHR38097">
    <property type="match status" value="1"/>
</dbReference>
<feature type="domain" description="DNA-binding protein H-NS-like C-terminal" evidence="6">
    <location>
        <begin position="60"/>
        <end position="105"/>
    </location>
</feature>
<reference evidence="7 8" key="2">
    <citation type="submission" date="2019-01" db="EMBL/GenBank/DDBJ databases">
        <authorList>
            <person name="Li Y."/>
        </authorList>
    </citation>
    <scope>NUCLEOTIDE SEQUENCE [LARGE SCALE GENOMIC DNA]</scope>
    <source>
        <strain evidence="7 8">D19-10-3-21</strain>
    </source>
</reference>
<dbReference type="GO" id="GO:0005829">
    <property type="term" value="C:cytosol"/>
    <property type="evidence" value="ECO:0007669"/>
    <property type="project" value="TreeGrafter"/>
</dbReference>
<evidence type="ECO:0000313" key="7">
    <source>
        <dbReference type="EMBL" id="RWR27673.1"/>
    </source>
</evidence>
<dbReference type="Gene3D" id="4.10.430.10">
    <property type="entry name" value="Histone-like protein H-NS, C-terminal domain"/>
    <property type="match status" value="1"/>
</dbReference>
<dbReference type="EMBL" id="SAUX01000019">
    <property type="protein sequence ID" value="RWR27673.1"/>
    <property type="molecule type" value="Genomic_DNA"/>
</dbReference>
<dbReference type="GO" id="GO:0003681">
    <property type="term" value="F:bent DNA binding"/>
    <property type="evidence" value="ECO:0007669"/>
    <property type="project" value="TreeGrafter"/>
</dbReference>